<proteinExistence type="predicted"/>
<dbReference type="SUPFAM" id="SSF47598">
    <property type="entry name" value="Ribbon-helix-helix"/>
    <property type="match status" value="1"/>
</dbReference>
<sequence>MSITLPNHLAEELEQRVASGAYADRSEAISDGLQELFAREEAVDAWLRSEVASAYDDLRADPSSALEASQMRARIAAHHSRRVAEGGS</sequence>
<evidence type="ECO:0000313" key="1">
    <source>
        <dbReference type="EMBL" id="ERH18289.1"/>
    </source>
</evidence>
<gene>
    <name evidence="1" type="ORF">HMPREF1549_01857</name>
</gene>
<accession>U1Q886</accession>
<protein>
    <submittedName>
        <fullName evidence="1">Addiction module antidote protein, CC2985 family</fullName>
    </submittedName>
</protein>
<dbReference type="EMBL" id="AWSD01000199">
    <property type="protein sequence ID" value="ERH18289.1"/>
    <property type="molecule type" value="Genomic_DNA"/>
</dbReference>
<name>U1Q886_9ACTO</name>
<dbReference type="Proteomes" id="UP000016498">
    <property type="component" value="Unassembled WGS sequence"/>
</dbReference>
<dbReference type="GO" id="GO:0006355">
    <property type="term" value="P:regulation of DNA-templated transcription"/>
    <property type="evidence" value="ECO:0007669"/>
    <property type="project" value="InterPro"/>
</dbReference>
<dbReference type="Gene3D" id="1.10.1220.10">
    <property type="entry name" value="Met repressor-like"/>
    <property type="match status" value="1"/>
</dbReference>
<evidence type="ECO:0000313" key="2">
    <source>
        <dbReference type="Proteomes" id="UP000016498"/>
    </source>
</evidence>
<dbReference type="InterPro" id="IPR010985">
    <property type="entry name" value="Ribbon_hlx_hlx"/>
</dbReference>
<reference evidence="1 2" key="1">
    <citation type="submission" date="2013-06" db="EMBL/GenBank/DDBJ databases">
        <authorList>
            <person name="Weinstock G."/>
            <person name="Sodergren E."/>
            <person name="Lobos E.A."/>
            <person name="Fulton L."/>
            <person name="Fulton R."/>
            <person name="Courtney L."/>
            <person name="Fronick C."/>
            <person name="O'Laughlin M."/>
            <person name="Godfrey J."/>
            <person name="Wilson R.M."/>
            <person name="Miner T."/>
            <person name="Farmer C."/>
            <person name="Delehaunty K."/>
            <person name="Cordes M."/>
            <person name="Minx P."/>
            <person name="Tomlinson C."/>
            <person name="Chen J."/>
            <person name="Wollam A."/>
            <person name="Pepin K.H."/>
            <person name="Bhonagiri V."/>
            <person name="Zhang X."/>
            <person name="Warren W."/>
            <person name="Mitreva M."/>
            <person name="Mardis E.R."/>
            <person name="Wilson R.K."/>
        </authorList>
    </citation>
    <scope>NUCLEOTIDE SEQUENCE [LARGE SCALE GENOMIC DNA]</scope>
    <source>
        <strain evidence="1 2">F0510</strain>
    </source>
</reference>
<dbReference type="RefSeq" id="WP_021606492.1">
    <property type="nucleotide sequence ID" value="NZ_KE951695.1"/>
</dbReference>
<organism evidence="1 2">
    <name type="scientific">Actinomyces johnsonii F0510</name>
    <dbReference type="NCBI Taxonomy" id="1227262"/>
    <lineage>
        <taxon>Bacteria</taxon>
        <taxon>Bacillati</taxon>
        <taxon>Actinomycetota</taxon>
        <taxon>Actinomycetes</taxon>
        <taxon>Actinomycetales</taxon>
        <taxon>Actinomycetaceae</taxon>
        <taxon>Actinomyces</taxon>
    </lineage>
</organism>
<dbReference type="InterPro" id="IPR013321">
    <property type="entry name" value="Arc_rbn_hlx_hlx"/>
</dbReference>
<dbReference type="AlphaFoldDB" id="U1Q886"/>
<comment type="caution">
    <text evidence="1">The sequence shown here is derived from an EMBL/GenBank/DDBJ whole genome shotgun (WGS) entry which is preliminary data.</text>
</comment>
<dbReference type="HOGENOM" id="CLU_144805_4_3_11"/>
<dbReference type="CDD" id="cd22231">
    <property type="entry name" value="RHH_NikR_HicB-like"/>
    <property type="match status" value="1"/>
</dbReference>